<dbReference type="InterPro" id="IPR013783">
    <property type="entry name" value="Ig-like_fold"/>
</dbReference>
<name>A0A9X0CRT0_9CNID</name>
<feature type="compositionally biased region" description="Basic and acidic residues" evidence="1">
    <location>
        <begin position="82"/>
        <end position="93"/>
    </location>
</feature>
<dbReference type="AlphaFoldDB" id="A0A9X0CRT0"/>
<accession>A0A9X0CRT0</accession>
<evidence type="ECO:0000259" key="2">
    <source>
        <dbReference type="PROSITE" id="PS50853"/>
    </source>
</evidence>
<protein>
    <recommendedName>
        <fullName evidence="2">Fibronectin type-III domain-containing protein</fullName>
    </recommendedName>
</protein>
<dbReference type="SMART" id="SM00060">
    <property type="entry name" value="FN3"/>
    <property type="match status" value="1"/>
</dbReference>
<feature type="domain" description="Fibronectin type-III" evidence="2">
    <location>
        <begin position="1"/>
        <end position="98"/>
    </location>
</feature>
<keyword evidence="4" id="KW-1185">Reference proteome</keyword>
<dbReference type="Gene3D" id="2.60.40.10">
    <property type="entry name" value="Immunoglobulins"/>
    <property type="match status" value="1"/>
</dbReference>
<dbReference type="SUPFAM" id="SSF49265">
    <property type="entry name" value="Fibronectin type III"/>
    <property type="match status" value="1"/>
</dbReference>
<dbReference type="InterPro" id="IPR036116">
    <property type="entry name" value="FN3_sf"/>
</dbReference>
<reference evidence="3" key="1">
    <citation type="submission" date="2023-01" db="EMBL/GenBank/DDBJ databases">
        <title>Genome assembly of the deep-sea coral Lophelia pertusa.</title>
        <authorList>
            <person name="Herrera S."/>
            <person name="Cordes E."/>
        </authorList>
    </citation>
    <scope>NUCLEOTIDE SEQUENCE</scope>
    <source>
        <strain evidence="3">USNM1676648</strain>
        <tissue evidence="3">Polyp</tissue>
    </source>
</reference>
<dbReference type="CDD" id="cd00063">
    <property type="entry name" value="FN3"/>
    <property type="match status" value="1"/>
</dbReference>
<feature type="compositionally biased region" description="Basic and acidic residues" evidence="1">
    <location>
        <begin position="102"/>
        <end position="113"/>
    </location>
</feature>
<organism evidence="3 4">
    <name type="scientific">Desmophyllum pertusum</name>
    <dbReference type="NCBI Taxonomy" id="174260"/>
    <lineage>
        <taxon>Eukaryota</taxon>
        <taxon>Metazoa</taxon>
        <taxon>Cnidaria</taxon>
        <taxon>Anthozoa</taxon>
        <taxon>Hexacorallia</taxon>
        <taxon>Scleractinia</taxon>
        <taxon>Caryophylliina</taxon>
        <taxon>Caryophylliidae</taxon>
        <taxon>Desmophyllum</taxon>
    </lineage>
</organism>
<evidence type="ECO:0000256" key="1">
    <source>
        <dbReference type="SAM" id="MobiDB-lite"/>
    </source>
</evidence>
<comment type="caution">
    <text evidence="3">The sequence shown here is derived from an EMBL/GenBank/DDBJ whole genome shotgun (WGS) entry which is preliminary data.</text>
</comment>
<dbReference type="Proteomes" id="UP001163046">
    <property type="component" value="Unassembled WGS sequence"/>
</dbReference>
<dbReference type="PROSITE" id="PS50853">
    <property type="entry name" value="FN3"/>
    <property type="match status" value="1"/>
</dbReference>
<feature type="region of interest" description="Disordered" evidence="1">
    <location>
        <begin position="80"/>
        <end position="113"/>
    </location>
</feature>
<dbReference type="Pfam" id="PF00041">
    <property type="entry name" value="fn3"/>
    <property type="match status" value="1"/>
</dbReference>
<proteinExistence type="predicted"/>
<dbReference type="OrthoDB" id="5981765at2759"/>
<gene>
    <name evidence="3" type="ORF">OS493_022578</name>
</gene>
<dbReference type="EMBL" id="MU826841">
    <property type="protein sequence ID" value="KAJ7371863.1"/>
    <property type="molecule type" value="Genomic_DNA"/>
</dbReference>
<evidence type="ECO:0000313" key="4">
    <source>
        <dbReference type="Proteomes" id="UP001163046"/>
    </source>
</evidence>
<sequence>MSDIPSEVTDSTITLKWSEPQSYGREITQYTVYQRIVTDGKQREWDKLETITNVSVRELEVKLEKGKVYEFVVTATNTYGESSKDEGNSKRVEVTGGSGGDDGTRTGDGEKDNGMSPAIYAGVAAAGVLLIIGIHRDICSLETKKDFKSCASANPYELEDGYQAVSRAAAENLQASGSGAEANYAQKPGELDYAELGDLRRELQVPAAPSGAAAAAAVRPPAYGETVYADIAQFGVPQPDPTYANVSKGEVVYSNVESM</sequence>
<evidence type="ECO:0000313" key="3">
    <source>
        <dbReference type="EMBL" id="KAJ7371863.1"/>
    </source>
</evidence>
<dbReference type="InterPro" id="IPR003961">
    <property type="entry name" value="FN3_dom"/>
</dbReference>